<evidence type="ECO:0000256" key="2">
    <source>
        <dbReference type="SAM" id="SignalP"/>
    </source>
</evidence>
<dbReference type="Gene3D" id="3.40.30.10">
    <property type="entry name" value="Glutaredoxin"/>
    <property type="match status" value="1"/>
</dbReference>
<dbReference type="GO" id="GO:0016209">
    <property type="term" value="F:antioxidant activity"/>
    <property type="evidence" value="ECO:0007669"/>
    <property type="project" value="InterPro"/>
</dbReference>
<dbReference type="OrthoDB" id="9796554at2"/>
<comment type="caution">
    <text evidence="4">The sequence shown here is derived from an EMBL/GenBank/DDBJ whole genome shotgun (WGS) entry which is preliminary data.</text>
</comment>
<dbReference type="PROSITE" id="PS00194">
    <property type="entry name" value="THIOREDOXIN_1"/>
    <property type="match status" value="1"/>
</dbReference>
<dbReference type="GO" id="GO:0015036">
    <property type="term" value="F:disulfide oxidoreductase activity"/>
    <property type="evidence" value="ECO:0007669"/>
    <property type="project" value="UniProtKB-ARBA"/>
</dbReference>
<proteinExistence type="predicted"/>
<sequence>MTRFLRYIVSAALLGAATLAAARGNELAVGQAAPRLTMTTLDGAHFDTRELKGKVVFLTFWATWCGPCRAELPALSRYASAHASQGVVVLALSLDSPADLQQVREIARDLSFPVGMLGDEHVPGYGRIWHLPVSFVIDRQGRLVVDGWKDKDPVWNATRLEREVTPLL</sequence>
<dbReference type="InterPro" id="IPR036249">
    <property type="entry name" value="Thioredoxin-like_sf"/>
</dbReference>
<dbReference type="InterPro" id="IPR017937">
    <property type="entry name" value="Thioredoxin_CS"/>
</dbReference>
<dbReference type="CDD" id="cd02966">
    <property type="entry name" value="TlpA_like_family"/>
    <property type="match status" value="1"/>
</dbReference>
<name>A0A2K1Q3F1_9GAMM</name>
<dbReference type="InterPro" id="IPR050553">
    <property type="entry name" value="Thioredoxin_ResA/DsbE_sf"/>
</dbReference>
<protein>
    <submittedName>
        <fullName evidence="4">AhpC/TSA family protein</fullName>
    </submittedName>
</protein>
<dbReference type="Proteomes" id="UP000236220">
    <property type="component" value="Unassembled WGS sequence"/>
</dbReference>
<organism evidence="4 5">
    <name type="scientific">Solilutibacter silvestris</name>
    <dbReference type="NCBI Taxonomy" id="1645665"/>
    <lineage>
        <taxon>Bacteria</taxon>
        <taxon>Pseudomonadati</taxon>
        <taxon>Pseudomonadota</taxon>
        <taxon>Gammaproteobacteria</taxon>
        <taxon>Lysobacterales</taxon>
        <taxon>Lysobacteraceae</taxon>
        <taxon>Solilutibacter</taxon>
    </lineage>
</organism>
<dbReference type="PANTHER" id="PTHR42852">
    <property type="entry name" value="THIOL:DISULFIDE INTERCHANGE PROTEIN DSBE"/>
    <property type="match status" value="1"/>
</dbReference>
<dbReference type="PROSITE" id="PS51352">
    <property type="entry name" value="THIOREDOXIN_2"/>
    <property type="match status" value="1"/>
</dbReference>
<gene>
    <name evidence="4" type="ORF">Lysil_1204</name>
</gene>
<dbReference type="PANTHER" id="PTHR42852:SF17">
    <property type="entry name" value="THIOREDOXIN-LIKE PROTEIN HI_1115"/>
    <property type="match status" value="1"/>
</dbReference>
<evidence type="ECO:0000313" key="4">
    <source>
        <dbReference type="EMBL" id="PNS09575.1"/>
    </source>
</evidence>
<evidence type="ECO:0000259" key="3">
    <source>
        <dbReference type="PROSITE" id="PS51352"/>
    </source>
</evidence>
<dbReference type="SUPFAM" id="SSF52833">
    <property type="entry name" value="Thioredoxin-like"/>
    <property type="match status" value="1"/>
</dbReference>
<evidence type="ECO:0000256" key="1">
    <source>
        <dbReference type="ARBA" id="ARBA00023284"/>
    </source>
</evidence>
<dbReference type="InterPro" id="IPR013766">
    <property type="entry name" value="Thioredoxin_domain"/>
</dbReference>
<accession>A0A2K1Q3F1</accession>
<dbReference type="EMBL" id="NPZB01000001">
    <property type="protein sequence ID" value="PNS09575.1"/>
    <property type="molecule type" value="Genomic_DNA"/>
</dbReference>
<dbReference type="AlphaFoldDB" id="A0A2K1Q3F1"/>
<feature type="domain" description="Thioredoxin" evidence="3">
    <location>
        <begin position="27"/>
        <end position="168"/>
    </location>
</feature>
<keyword evidence="1" id="KW-0676">Redox-active center</keyword>
<evidence type="ECO:0000313" key="5">
    <source>
        <dbReference type="Proteomes" id="UP000236220"/>
    </source>
</evidence>
<reference evidence="4 5" key="1">
    <citation type="submission" date="2017-08" db="EMBL/GenBank/DDBJ databases">
        <title>Lysobacter sylvestris genome.</title>
        <authorList>
            <person name="Zhang D.-C."/>
            <person name="Albuquerque L."/>
            <person name="Franca L."/>
            <person name="Froufe H.J.C."/>
            <person name="Barroso C."/>
            <person name="Egas C."/>
            <person name="Da Costa M."/>
            <person name="Margesin R."/>
        </authorList>
    </citation>
    <scope>NUCLEOTIDE SEQUENCE [LARGE SCALE GENOMIC DNA]</scope>
    <source>
        <strain evidence="4 5">AM20-91</strain>
    </source>
</reference>
<dbReference type="RefSeq" id="WP_103074611.1">
    <property type="nucleotide sequence ID" value="NZ_NPZB01000001.1"/>
</dbReference>
<dbReference type="InterPro" id="IPR000866">
    <property type="entry name" value="AhpC/TSA"/>
</dbReference>
<feature type="signal peptide" evidence="2">
    <location>
        <begin position="1"/>
        <end position="22"/>
    </location>
</feature>
<keyword evidence="5" id="KW-1185">Reference proteome</keyword>
<keyword evidence="2" id="KW-0732">Signal</keyword>
<feature type="chain" id="PRO_5014393310" evidence="2">
    <location>
        <begin position="23"/>
        <end position="168"/>
    </location>
</feature>
<dbReference type="Pfam" id="PF00578">
    <property type="entry name" value="AhpC-TSA"/>
    <property type="match status" value="1"/>
</dbReference>